<reference evidence="2 3" key="1">
    <citation type="submission" date="2018-03" db="EMBL/GenBank/DDBJ databases">
        <title>Comparative genomics illustrates the genes involved in a hyperalkaliphilic mechanisms of Serpentinomonas isolated from highly-alkaline calcium-rich serpentinized springs.</title>
        <authorList>
            <person name="Suzuki S."/>
            <person name="Ishii S."/>
            <person name="Walworth N."/>
            <person name="Bird L."/>
            <person name="Kuenen J.G."/>
            <person name="Nealson K.H."/>
        </authorList>
    </citation>
    <scope>NUCLEOTIDE SEQUENCE [LARGE SCALE GENOMIC DNA]</scope>
    <source>
        <strain evidence="2 3">P1</strain>
    </source>
</reference>
<evidence type="ECO:0008006" key="4">
    <source>
        <dbReference type="Google" id="ProtNLM"/>
    </source>
</evidence>
<proteinExistence type="predicted"/>
<keyword evidence="1" id="KW-0732">Signal</keyword>
<sequence>MQALKRLIPVTLLAVLTACAVPAPVAGSAPDTGSVLLVREQADPPQPLLEHPGRPPANGYVWIAGRWDLLEGRYRWQPGNWVAPRPGQVWQAHVWRLAGDGWVQEGGRWVPDVNRLVRPRQR</sequence>
<evidence type="ECO:0000313" key="3">
    <source>
        <dbReference type="Proteomes" id="UP000238589"/>
    </source>
</evidence>
<dbReference type="Proteomes" id="UP000238589">
    <property type="component" value="Unassembled WGS sequence"/>
</dbReference>
<feature type="chain" id="PRO_5015740256" description="YXWGXW repeat-containing protein" evidence="1">
    <location>
        <begin position="21"/>
        <end position="122"/>
    </location>
</feature>
<dbReference type="OrthoDB" id="121499at2"/>
<comment type="caution">
    <text evidence="2">The sequence shown here is derived from an EMBL/GenBank/DDBJ whole genome shotgun (WGS) entry which is preliminary data.</text>
</comment>
<accession>A0A2S9K437</accession>
<gene>
    <name evidence="2" type="ORF">C6P64_10395</name>
</gene>
<dbReference type="RefSeq" id="WP_146115900.1">
    <property type="nucleotide sequence ID" value="NZ_PVLQ01000032.1"/>
</dbReference>
<feature type="signal peptide" evidence="1">
    <location>
        <begin position="1"/>
        <end position="20"/>
    </location>
</feature>
<dbReference type="AlphaFoldDB" id="A0A2S9K437"/>
<keyword evidence="3" id="KW-1185">Reference proteome</keyword>
<protein>
    <recommendedName>
        <fullName evidence="4">YXWGXW repeat-containing protein</fullName>
    </recommendedName>
</protein>
<dbReference type="EMBL" id="PVLQ01000032">
    <property type="protein sequence ID" value="PRD65238.1"/>
    <property type="molecule type" value="Genomic_DNA"/>
</dbReference>
<organism evidence="2 3">
    <name type="scientific">Malikia granosa</name>
    <dbReference type="NCBI Taxonomy" id="263067"/>
    <lineage>
        <taxon>Bacteria</taxon>
        <taxon>Pseudomonadati</taxon>
        <taxon>Pseudomonadota</taxon>
        <taxon>Betaproteobacteria</taxon>
        <taxon>Burkholderiales</taxon>
        <taxon>Comamonadaceae</taxon>
        <taxon>Malikia</taxon>
    </lineage>
</organism>
<name>A0A2S9K437_9BURK</name>
<dbReference type="PROSITE" id="PS51257">
    <property type="entry name" value="PROKAR_LIPOPROTEIN"/>
    <property type="match status" value="1"/>
</dbReference>
<evidence type="ECO:0000313" key="2">
    <source>
        <dbReference type="EMBL" id="PRD65238.1"/>
    </source>
</evidence>
<evidence type="ECO:0000256" key="1">
    <source>
        <dbReference type="SAM" id="SignalP"/>
    </source>
</evidence>
<dbReference type="InterPro" id="IPR024447">
    <property type="entry name" value="YXWGXW_rpt"/>
</dbReference>
<dbReference type="Pfam" id="PF12779">
    <property type="entry name" value="WXXGXW"/>
    <property type="match status" value="1"/>
</dbReference>